<dbReference type="PANTHER" id="PTHR10201:SF308">
    <property type="entry name" value="MATRIX METALLOPROTEINASE 2"/>
    <property type="match status" value="1"/>
</dbReference>
<dbReference type="Pfam" id="PF01471">
    <property type="entry name" value="PG_binding_1"/>
    <property type="match status" value="1"/>
</dbReference>
<gene>
    <name evidence="3" type="ORF">Pmani_039949</name>
</gene>
<protein>
    <recommendedName>
        <fullName evidence="2">Peptidoglycan binding-like domain-containing protein</fullName>
    </recommendedName>
</protein>
<dbReference type="PANTHER" id="PTHR10201">
    <property type="entry name" value="MATRIX METALLOPROTEINASE"/>
    <property type="match status" value="1"/>
</dbReference>
<organism evidence="3 4">
    <name type="scientific">Petrolisthes manimaculis</name>
    <dbReference type="NCBI Taxonomy" id="1843537"/>
    <lineage>
        <taxon>Eukaryota</taxon>
        <taxon>Metazoa</taxon>
        <taxon>Ecdysozoa</taxon>
        <taxon>Arthropoda</taxon>
        <taxon>Crustacea</taxon>
        <taxon>Multicrustacea</taxon>
        <taxon>Malacostraca</taxon>
        <taxon>Eumalacostraca</taxon>
        <taxon>Eucarida</taxon>
        <taxon>Decapoda</taxon>
        <taxon>Pleocyemata</taxon>
        <taxon>Anomura</taxon>
        <taxon>Galatheoidea</taxon>
        <taxon>Porcellanidae</taxon>
        <taxon>Petrolisthes</taxon>
    </lineage>
</organism>
<dbReference type="GO" id="GO:0005615">
    <property type="term" value="C:extracellular space"/>
    <property type="evidence" value="ECO:0007669"/>
    <property type="project" value="TreeGrafter"/>
</dbReference>
<dbReference type="Gene3D" id="3.40.390.10">
    <property type="entry name" value="Collagenase (Catalytic Domain)"/>
    <property type="match status" value="1"/>
</dbReference>
<evidence type="ECO:0000313" key="4">
    <source>
        <dbReference type="Proteomes" id="UP001292094"/>
    </source>
</evidence>
<keyword evidence="1" id="KW-0645">Protease</keyword>
<dbReference type="SUPFAM" id="SSF47090">
    <property type="entry name" value="PGBD-like"/>
    <property type="match status" value="1"/>
</dbReference>
<evidence type="ECO:0000256" key="1">
    <source>
        <dbReference type="ARBA" id="ARBA00023049"/>
    </source>
</evidence>
<dbReference type="GO" id="GO:0030198">
    <property type="term" value="P:extracellular matrix organization"/>
    <property type="evidence" value="ECO:0007669"/>
    <property type="project" value="TreeGrafter"/>
</dbReference>
<keyword evidence="1" id="KW-0482">Metalloprotease</keyword>
<accession>A0AAE1TIV4</accession>
<dbReference type="GO" id="GO:0030574">
    <property type="term" value="P:collagen catabolic process"/>
    <property type="evidence" value="ECO:0007669"/>
    <property type="project" value="TreeGrafter"/>
</dbReference>
<dbReference type="Proteomes" id="UP001292094">
    <property type="component" value="Unassembled WGS sequence"/>
</dbReference>
<proteinExistence type="predicted"/>
<dbReference type="InterPro" id="IPR036365">
    <property type="entry name" value="PGBD-like_sf"/>
</dbReference>
<name>A0AAE1TIV4_9EUCA</name>
<dbReference type="EMBL" id="JAWZYT010007193">
    <property type="protein sequence ID" value="KAK4286968.1"/>
    <property type="molecule type" value="Genomic_DNA"/>
</dbReference>
<evidence type="ECO:0000313" key="3">
    <source>
        <dbReference type="EMBL" id="KAK4286968.1"/>
    </source>
</evidence>
<feature type="domain" description="Peptidoglycan binding-like" evidence="2">
    <location>
        <begin position="21"/>
        <end position="74"/>
    </location>
</feature>
<sequence>MLGFVERFMVGFMGEFMGEFMQRYMMKYGYLPASDMETGNLRTEDQLRQAIRTMQRFGHIPVTGILDTATKELLRRPRCSLPDVLPSQQHYYNPPIITRHKRFVKQGKRWHRYNITWG</sequence>
<keyword evidence="4" id="KW-1185">Reference proteome</keyword>
<keyword evidence="1" id="KW-0378">Hydrolase</keyword>
<reference evidence="3" key="1">
    <citation type="submission" date="2023-11" db="EMBL/GenBank/DDBJ databases">
        <title>Genome assemblies of two species of porcelain crab, Petrolisthes cinctipes and Petrolisthes manimaculis (Anomura: Porcellanidae).</title>
        <authorList>
            <person name="Angst P."/>
        </authorList>
    </citation>
    <scope>NUCLEOTIDE SEQUENCE</scope>
    <source>
        <strain evidence="3">PB745_02</strain>
        <tissue evidence="3">Gill</tissue>
    </source>
</reference>
<evidence type="ECO:0000259" key="2">
    <source>
        <dbReference type="Pfam" id="PF01471"/>
    </source>
</evidence>
<comment type="caution">
    <text evidence="3">The sequence shown here is derived from an EMBL/GenBank/DDBJ whole genome shotgun (WGS) entry which is preliminary data.</text>
</comment>
<dbReference type="GO" id="GO:0004222">
    <property type="term" value="F:metalloendopeptidase activity"/>
    <property type="evidence" value="ECO:0007669"/>
    <property type="project" value="TreeGrafter"/>
</dbReference>
<dbReference type="InterPro" id="IPR024079">
    <property type="entry name" value="MetalloPept_cat_dom_sf"/>
</dbReference>
<dbReference type="InterPro" id="IPR002477">
    <property type="entry name" value="Peptidoglycan-bd-like"/>
</dbReference>
<dbReference type="AlphaFoldDB" id="A0AAE1TIV4"/>